<dbReference type="AlphaFoldDB" id="A0ABD5NK52"/>
<comment type="similarity">
    <text evidence="1">Belongs to the CTAG/PCC1 family.</text>
</comment>
<dbReference type="NCBIfam" id="NF011470">
    <property type="entry name" value="PRK14887.1"/>
    <property type="match status" value="1"/>
</dbReference>
<accession>A0ABD5NK52</accession>
<protein>
    <submittedName>
        <fullName evidence="2">KEOPS complex subunit Pcc1</fullName>
    </submittedName>
</protein>
<dbReference type="GeneID" id="73904551"/>
<reference evidence="2 3" key="1">
    <citation type="journal article" date="2019" name="Int. J. Syst. Evol. Microbiol.">
        <title>The Global Catalogue of Microorganisms (GCM) 10K type strain sequencing project: providing services to taxonomists for standard genome sequencing and annotation.</title>
        <authorList>
            <consortium name="The Broad Institute Genomics Platform"/>
            <consortium name="The Broad Institute Genome Sequencing Center for Infectious Disease"/>
            <person name="Wu L."/>
            <person name="Ma J."/>
        </authorList>
    </citation>
    <scope>NUCLEOTIDE SEQUENCE [LARGE SCALE GENOMIC DNA]</scope>
    <source>
        <strain evidence="2 3">IBRC-M 10256</strain>
    </source>
</reference>
<dbReference type="Pfam" id="PF09341">
    <property type="entry name" value="Pcc1"/>
    <property type="match status" value="1"/>
</dbReference>
<comment type="caution">
    <text evidence="2">The sequence shown here is derived from an EMBL/GenBank/DDBJ whole genome shotgun (WGS) entry which is preliminary data.</text>
</comment>
<dbReference type="InterPro" id="IPR015419">
    <property type="entry name" value="CTAG/Pcc1"/>
</dbReference>
<evidence type="ECO:0000313" key="2">
    <source>
        <dbReference type="EMBL" id="MFC3957282.1"/>
    </source>
</evidence>
<evidence type="ECO:0000313" key="3">
    <source>
        <dbReference type="Proteomes" id="UP001595846"/>
    </source>
</evidence>
<dbReference type="Gene3D" id="3.30.310.50">
    <property type="entry name" value="Alpha-D-phosphohexomutase, C-terminal domain"/>
    <property type="match status" value="1"/>
</dbReference>
<proteinExistence type="inferred from homology"/>
<name>A0ABD5NK52_9EURY</name>
<sequence>MTDCAHETALRFTYRSERRARIVATSVDREVGEIDDDRSRTRLDRDGETIVLTVEAADLTALRAAVNTWLRLVDVAERTLALAVTETAR</sequence>
<gene>
    <name evidence="2" type="ORF">ACFOUR_02690</name>
</gene>
<keyword evidence="3" id="KW-1185">Reference proteome</keyword>
<dbReference type="Proteomes" id="UP001595846">
    <property type="component" value="Unassembled WGS sequence"/>
</dbReference>
<evidence type="ECO:0000256" key="1">
    <source>
        <dbReference type="ARBA" id="ARBA00007073"/>
    </source>
</evidence>
<organism evidence="2 3">
    <name type="scientific">Halovivax cerinus</name>
    <dbReference type="NCBI Taxonomy" id="1487865"/>
    <lineage>
        <taxon>Archaea</taxon>
        <taxon>Methanobacteriati</taxon>
        <taxon>Methanobacteriota</taxon>
        <taxon>Stenosarchaea group</taxon>
        <taxon>Halobacteria</taxon>
        <taxon>Halobacteriales</taxon>
        <taxon>Natrialbaceae</taxon>
        <taxon>Halovivax</taxon>
    </lineage>
</organism>
<dbReference type="RefSeq" id="WP_256531793.1">
    <property type="nucleotide sequence ID" value="NZ_CP101824.1"/>
</dbReference>
<dbReference type="EMBL" id="JBHSAQ010000001">
    <property type="protein sequence ID" value="MFC3957282.1"/>
    <property type="molecule type" value="Genomic_DNA"/>
</dbReference>